<protein>
    <submittedName>
        <fullName evidence="2">Putative secreted protein</fullName>
    </submittedName>
</protein>
<evidence type="ECO:0000313" key="2">
    <source>
        <dbReference type="EMBL" id="MBC1173369.1"/>
    </source>
</evidence>
<organism evidence="2">
    <name type="scientific">Lutzomyia longipalpis</name>
    <name type="common">Sand fly</name>
    <dbReference type="NCBI Taxonomy" id="7200"/>
    <lineage>
        <taxon>Eukaryota</taxon>
        <taxon>Metazoa</taxon>
        <taxon>Ecdysozoa</taxon>
        <taxon>Arthropoda</taxon>
        <taxon>Hexapoda</taxon>
        <taxon>Insecta</taxon>
        <taxon>Pterygota</taxon>
        <taxon>Neoptera</taxon>
        <taxon>Endopterygota</taxon>
        <taxon>Diptera</taxon>
        <taxon>Nematocera</taxon>
        <taxon>Psychodoidea</taxon>
        <taxon>Psychodidae</taxon>
        <taxon>Lutzomyia</taxon>
        <taxon>Lutzomyia</taxon>
    </lineage>
</organism>
<dbReference type="AlphaFoldDB" id="A0A7G3AMA7"/>
<proteinExistence type="predicted"/>
<keyword evidence="1" id="KW-0732">Signal</keyword>
<feature type="chain" id="PRO_5028899083" evidence="1">
    <location>
        <begin position="22"/>
        <end position="86"/>
    </location>
</feature>
<name>A0A7G3AMA7_LUTLO</name>
<dbReference type="EMBL" id="GITU01004666">
    <property type="protein sequence ID" value="MBC1173369.1"/>
    <property type="molecule type" value="Transcribed_RNA"/>
</dbReference>
<sequence length="86" mass="9544">MIKMSVSLLYKTFFCIALSTALDLESPSFVFCKPLWLLSRLSRCSPNSDTISVPICSVSMATMLDRAKLAEVRSNTALPSRTVRLL</sequence>
<feature type="signal peptide" evidence="1">
    <location>
        <begin position="1"/>
        <end position="21"/>
    </location>
</feature>
<accession>A0A7G3AMA7</accession>
<reference evidence="2" key="1">
    <citation type="journal article" date="2020" name="BMC">
        <title>Leishmania infection induces a limited differential gene expression in the sand fly midgut.</title>
        <authorList>
            <person name="Coutinho-Abreu I.V."/>
            <person name="Serafim T.D."/>
            <person name="Meneses C."/>
            <person name="Kamhawi S."/>
            <person name="Oliveira F."/>
            <person name="Valenzuela J.G."/>
        </authorList>
    </citation>
    <scope>NUCLEOTIDE SEQUENCE</scope>
    <source>
        <strain evidence="2">Jacobina</strain>
        <tissue evidence="2">Midgut</tissue>
    </source>
</reference>
<evidence type="ECO:0000256" key="1">
    <source>
        <dbReference type="SAM" id="SignalP"/>
    </source>
</evidence>